<reference evidence="2" key="1">
    <citation type="journal article" date="2020" name="bioRxiv">
        <title>Comparative genomics of Chlamydomonas.</title>
        <authorList>
            <person name="Craig R.J."/>
            <person name="Hasan A.R."/>
            <person name="Ness R.W."/>
            <person name="Keightley P.D."/>
        </authorList>
    </citation>
    <scope>NUCLEOTIDE SEQUENCE</scope>
    <source>
        <strain evidence="2">SAG 7.73</strain>
    </source>
</reference>
<evidence type="ECO:0008006" key="4">
    <source>
        <dbReference type="Google" id="ProtNLM"/>
    </source>
</evidence>
<sequence>MASAGTDDENNEPPFVRPLKEVAEQICVQFMFDGASLLRLGAVNSYWRSVLADEFVWNRINSARFGDEVLPPPAKPASALPGWSFFPGLDSPENDRASPEDAGADRSPAALARLADARRGVAFNTNGWVKRSLIPVWRWDKWTFEPGAGLWVRSSELEELRQQQAARHGRGAQMAWRPPAELPEQAAPPQARPPDFPGWLFYQAMDSPGHDIRPPHGGDSFRSICTTLDEVAARATALREAVAFNTDGYIKSALHSQSNWRRCTGPGGSSWAGLYVREEVVAARLLLRPLPGGGLDPRLRYFQRAKTRLLAARDVGVVWLNGEYLDRVPDPDLAGGAAGSGAGAGVDRQVVRLRSVCWLHLDGSFYGLGTGRYRALWSLRADGGGEGFRPQLPSVNFAITLSATRPHRPLEVFRSTAAADDDEGSEGAEGGGAARQRQQQGEVRAGQAGDGELAAVPTVGSELSAIRGVRLELTTGAWRDVSAGEFEVPPGAIFDVGVRLWNYDSGWKSGVLFKELRLVRLRPDGTQEEVEAAAGAGGHAAGARPGAPDRGCVVM</sequence>
<dbReference type="SUPFAM" id="SSF81383">
    <property type="entry name" value="F-box domain"/>
    <property type="match status" value="1"/>
</dbReference>
<organism evidence="2 3">
    <name type="scientific">Chlamydomonas incerta</name>
    <dbReference type="NCBI Taxonomy" id="51695"/>
    <lineage>
        <taxon>Eukaryota</taxon>
        <taxon>Viridiplantae</taxon>
        <taxon>Chlorophyta</taxon>
        <taxon>core chlorophytes</taxon>
        <taxon>Chlorophyceae</taxon>
        <taxon>CS clade</taxon>
        <taxon>Chlamydomonadales</taxon>
        <taxon>Chlamydomonadaceae</taxon>
        <taxon>Chlamydomonas</taxon>
    </lineage>
</organism>
<name>A0A835SHW8_CHLIN</name>
<protein>
    <recommendedName>
        <fullName evidence="4">F-box domain-containing protein</fullName>
    </recommendedName>
</protein>
<dbReference type="InterPro" id="IPR036047">
    <property type="entry name" value="F-box-like_dom_sf"/>
</dbReference>
<evidence type="ECO:0000313" key="2">
    <source>
        <dbReference type="EMBL" id="KAG2422734.1"/>
    </source>
</evidence>
<dbReference type="AlphaFoldDB" id="A0A835SHW8"/>
<evidence type="ECO:0000256" key="1">
    <source>
        <dbReference type="SAM" id="MobiDB-lite"/>
    </source>
</evidence>
<comment type="caution">
    <text evidence="2">The sequence shown here is derived from an EMBL/GenBank/DDBJ whole genome shotgun (WGS) entry which is preliminary data.</text>
</comment>
<dbReference type="OrthoDB" id="533833at2759"/>
<keyword evidence="3" id="KW-1185">Reference proteome</keyword>
<proteinExistence type="predicted"/>
<dbReference type="Proteomes" id="UP000650467">
    <property type="component" value="Unassembled WGS sequence"/>
</dbReference>
<evidence type="ECO:0000313" key="3">
    <source>
        <dbReference type="Proteomes" id="UP000650467"/>
    </source>
</evidence>
<gene>
    <name evidence="2" type="ORF">HXX76_015820</name>
</gene>
<feature type="region of interest" description="Disordered" evidence="1">
    <location>
        <begin position="416"/>
        <end position="451"/>
    </location>
</feature>
<accession>A0A835SHW8</accession>
<feature type="compositionally biased region" description="Low complexity" evidence="1">
    <location>
        <begin position="434"/>
        <end position="447"/>
    </location>
</feature>
<dbReference type="EMBL" id="JAEHOC010000095">
    <property type="protein sequence ID" value="KAG2422734.1"/>
    <property type="molecule type" value="Genomic_DNA"/>
</dbReference>